<evidence type="ECO:0000313" key="6">
    <source>
        <dbReference type="EMBL" id="TXL70660.1"/>
    </source>
</evidence>
<keyword evidence="7" id="KW-1185">Reference proteome</keyword>
<dbReference type="GO" id="GO:0042597">
    <property type="term" value="C:periplasmic space"/>
    <property type="evidence" value="ECO:0007669"/>
    <property type="project" value="UniProtKB-SubCell"/>
</dbReference>
<organism evidence="6 7">
    <name type="scientific">Vineibacter terrae</name>
    <dbReference type="NCBI Taxonomy" id="2586908"/>
    <lineage>
        <taxon>Bacteria</taxon>
        <taxon>Pseudomonadati</taxon>
        <taxon>Pseudomonadota</taxon>
        <taxon>Alphaproteobacteria</taxon>
        <taxon>Hyphomicrobiales</taxon>
        <taxon>Vineibacter</taxon>
    </lineage>
</organism>
<gene>
    <name evidence="6" type="ORF">FHP25_33355</name>
</gene>
<keyword evidence="3" id="KW-0813">Transport</keyword>
<name>A0A5C8PBN0_9HYPH</name>
<dbReference type="InterPro" id="IPR006311">
    <property type="entry name" value="TAT_signal"/>
</dbReference>
<keyword evidence="4" id="KW-0732">Signal</keyword>
<evidence type="ECO:0000256" key="2">
    <source>
        <dbReference type="ARBA" id="ARBA00008520"/>
    </source>
</evidence>
<evidence type="ECO:0000256" key="1">
    <source>
        <dbReference type="ARBA" id="ARBA00004418"/>
    </source>
</evidence>
<comment type="subcellular location">
    <subcellularLocation>
        <location evidence="1">Periplasm</location>
    </subcellularLocation>
</comment>
<dbReference type="RefSeq" id="WP_147851337.1">
    <property type="nucleotide sequence ID" value="NZ_VDUZ01000055.1"/>
</dbReference>
<protein>
    <submittedName>
        <fullName evidence="6">Extracellular solute-binding protein</fullName>
    </submittedName>
</protein>
<dbReference type="Gene3D" id="3.40.190.10">
    <property type="entry name" value="Periplasmic binding protein-like II"/>
    <property type="match status" value="1"/>
</dbReference>
<dbReference type="EMBL" id="VDUZ01000055">
    <property type="protein sequence ID" value="TXL70660.1"/>
    <property type="molecule type" value="Genomic_DNA"/>
</dbReference>
<sequence>MRRITRRELLQATGGGAAVAKTGGLAAILATGRAPAYAQTTQIHWLKWNDFVPAGDQLLRRQLLGEAEKALGIKINLETIGLNDLQARVTAAIQSQSGADITMAFNNNAQLYAESCVDVSDVCEELAASQGGFYDLAKAQSHDGRKWVAVPYCIIGAMVAYRKSWFDEIGVTTFPETWEAYREAGRKLKARGRPIGQSLGHTVGDAPAFCYPLMWSFGGREVEADGKTVKLNSKETIESVKFMTAFWKEAHDEGGLAWDDSNNNRAFLSGTISSTLNGASIYIEALRKPDQYKTDSGAQMRTDILHAPLPRGAHGQFGVHPFQNHMVMGYSKNQKAAKEFLRWFHSPAVYEKWFVVQKGFATGPTRSWENHKVWDEDPVMAPYRVAGRLGLVYGHAGPAGQKAAEVLSKYIIVDMYAKAVQGMSAEDAVKWAEAEVKKVYGTGA</sequence>
<reference evidence="6 7" key="1">
    <citation type="submission" date="2019-06" db="EMBL/GenBank/DDBJ databases">
        <title>New taxonomy in bacterial strain CC-CFT640, isolated from vineyard.</title>
        <authorList>
            <person name="Lin S.-Y."/>
            <person name="Tsai C.-F."/>
            <person name="Young C.-C."/>
        </authorList>
    </citation>
    <scope>NUCLEOTIDE SEQUENCE [LARGE SCALE GENOMIC DNA]</scope>
    <source>
        <strain evidence="6 7">CC-CFT640</strain>
    </source>
</reference>
<dbReference type="InterPro" id="IPR050490">
    <property type="entry name" value="Bact_solute-bd_prot1"/>
</dbReference>
<dbReference type="Pfam" id="PF13416">
    <property type="entry name" value="SBP_bac_8"/>
    <property type="match status" value="1"/>
</dbReference>
<proteinExistence type="inferred from homology"/>
<dbReference type="InterPro" id="IPR006059">
    <property type="entry name" value="SBP"/>
</dbReference>
<dbReference type="AlphaFoldDB" id="A0A5C8PBN0"/>
<dbReference type="OrthoDB" id="9795569at2"/>
<comment type="similarity">
    <text evidence="2">Belongs to the bacterial solute-binding protein 1 family.</text>
</comment>
<evidence type="ECO:0000256" key="4">
    <source>
        <dbReference type="ARBA" id="ARBA00022729"/>
    </source>
</evidence>
<evidence type="ECO:0000313" key="7">
    <source>
        <dbReference type="Proteomes" id="UP000321638"/>
    </source>
</evidence>
<dbReference type="PANTHER" id="PTHR43649">
    <property type="entry name" value="ARABINOSE-BINDING PROTEIN-RELATED"/>
    <property type="match status" value="1"/>
</dbReference>
<comment type="caution">
    <text evidence="6">The sequence shown here is derived from an EMBL/GenBank/DDBJ whole genome shotgun (WGS) entry which is preliminary data.</text>
</comment>
<dbReference type="PROSITE" id="PS51318">
    <property type="entry name" value="TAT"/>
    <property type="match status" value="1"/>
</dbReference>
<dbReference type="Proteomes" id="UP000321638">
    <property type="component" value="Unassembled WGS sequence"/>
</dbReference>
<evidence type="ECO:0000256" key="5">
    <source>
        <dbReference type="ARBA" id="ARBA00022764"/>
    </source>
</evidence>
<accession>A0A5C8PBN0</accession>
<keyword evidence="5" id="KW-0574">Periplasm</keyword>
<evidence type="ECO:0000256" key="3">
    <source>
        <dbReference type="ARBA" id="ARBA00022448"/>
    </source>
</evidence>
<dbReference type="SUPFAM" id="SSF53850">
    <property type="entry name" value="Periplasmic binding protein-like II"/>
    <property type="match status" value="1"/>
</dbReference>
<dbReference type="PANTHER" id="PTHR43649:SF34">
    <property type="entry name" value="ABC TRANSPORTER PERIPLASMIC-BINDING PROTEIN YCJN-RELATED"/>
    <property type="match status" value="1"/>
</dbReference>